<dbReference type="SMART" id="SM00109">
    <property type="entry name" value="C1"/>
    <property type="match status" value="1"/>
</dbReference>
<feature type="compositionally biased region" description="Basic and acidic residues" evidence="19">
    <location>
        <begin position="1289"/>
        <end position="1299"/>
    </location>
</feature>
<dbReference type="SUPFAM" id="SSF57889">
    <property type="entry name" value="Cysteine-rich domain"/>
    <property type="match status" value="1"/>
</dbReference>
<dbReference type="InterPro" id="IPR000961">
    <property type="entry name" value="AGC-kinase_C"/>
</dbReference>
<dbReference type="GO" id="GO:0031032">
    <property type="term" value="P:actomyosin structure organization"/>
    <property type="evidence" value="ECO:0007669"/>
    <property type="project" value="TreeGrafter"/>
</dbReference>
<dbReference type="SMART" id="SM00233">
    <property type="entry name" value="PH"/>
    <property type="match status" value="1"/>
</dbReference>
<feature type="region of interest" description="Disordered" evidence="19">
    <location>
        <begin position="1557"/>
        <end position="1633"/>
    </location>
</feature>
<evidence type="ECO:0000256" key="15">
    <source>
        <dbReference type="ARBA" id="ARBA00047899"/>
    </source>
</evidence>
<evidence type="ECO:0000313" key="25">
    <source>
        <dbReference type="EMBL" id="KAK7088481.1"/>
    </source>
</evidence>
<dbReference type="Pfam" id="PF00169">
    <property type="entry name" value="PH"/>
    <property type="match status" value="1"/>
</dbReference>
<dbReference type="InterPro" id="IPR050839">
    <property type="entry name" value="Rho-assoc_Ser/Thr_Kinase"/>
</dbReference>
<dbReference type="InterPro" id="IPR011993">
    <property type="entry name" value="PH-like_dom_sf"/>
</dbReference>
<evidence type="ECO:0000256" key="14">
    <source>
        <dbReference type="ARBA" id="ARBA00023054"/>
    </source>
</evidence>
<feature type="domain" description="Protein kinase" evidence="21">
    <location>
        <begin position="80"/>
        <end position="346"/>
    </location>
</feature>
<dbReference type="PANTHER" id="PTHR22988:SF71">
    <property type="entry name" value="CITRON RHO-INTERACTING KINASE"/>
    <property type="match status" value="1"/>
</dbReference>
<feature type="region of interest" description="Disordered" evidence="19">
    <location>
        <begin position="1289"/>
        <end position="1312"/>
    </location>
</feature>
<feature type="domain" description="PH" evidence="20">
    <location>
        <begin position="2280"/>
        <end position="2394"/>
    </location>
</feature>
<dbReference type="Gene3D" id="3.30.60.20">
    <property type="match status" value="1"/>
</dbReference>
<comment type="catalytic activity">
    <reaction evidence="16">
        <text>L-seryl-[protein] + ATP = O-phospho-L-seryl-[protein] + ADP + H(+)</text>
        <dbReference type="Rhea" id="RHEA:17989"/>
        <dbReference type="Rhea" id="RHEA-COMP:9863"/>
        <dbReference type="Rhea" id="RHEA-COMP:11604"/>
        <dbReference type="ChEBI" id="CHEBI:15378"/>
        <dbReference type="ChEBI" id="CHEBI:29999"/>
        <dbReference type="ChEBI" id="CHEBI:30616"/>
        <dbReference type="ChEBI" id="CHEBI:83421"/>
        <dbReference type="ChEBI" id="CHEBI:456216"/>
        <dbReference type="EC" id="2.7.11.1"/>
    </reaction>
</comment>
<dbReference type="InterPro" id="IPR046349">
    <property type="entry name" value="C1-like_sf"/>
</dbReference>
<comment type="subcellular location">
    <subcellularLocation>
        <location evidence="2">Cytoplasm</location>
    </subcellularLocation>
</comment>
<dbReference type="InterPro" id="IPR000719">
    <property type="entry name" value="Prot_kinase_dom"/>
</dbReference>
<dbReference type="Pfam" id="PF00130">
    <property type="entry name" value="C1_1"/>
    <property type="match status" value="1"/>
</dbReference>
<organism evidence="25 26">
    <name type="scientific">Littorina saxatilis</name>
    <dbReference type="NCBI Taxonomy" id="31220"/>
    <lineage>
        <taxon>Eukaryota</taxon>
        <taxon>Metazoa</taxon>
        <taxon>Spiralia</taxon>
        <taxon>Lophotrochozoa</taxon>
        <taxon>Mollusca</taxon>
        <taxon>Gastropoda</taxon>
        <taxon>Caenogastropoda</taxon>
        <taxon>Littorinimorpha</taxon>
        <taxon>Littorinoidea</taxon>
        <taxon>Littorinidae</taxon>
        <taxon>Littorina</taxon>
    </lineage>
</organism>
<feature type="binding site" evidence="17">
    <location>
        <position position="109"/>
    </location>
    <ligand>
        <name>ATP</name>
        <dbReference type="ChEBI" id="CHEBI:30616"/>
    </ligand>
</feature>
<keyword evidence="5" id="KW-0723">Serine/threonine-protein kinase</keyword>
<dbReference type="InterPro" id="IPR001180">
    <property type="entry name" value="CNH_dom"/>
</dbReference>
<dbReference type="GO" id="GO:0000281">
    <property type="term" value="P:mitotic cytokinesis"/>
    <property type="evidence" value="ECO:0007669"/>
    <property type="project" value="InterPro"/>
</dbReference>
<dbReference type="PANTHER" id="PTHR22988">
    <property type="entry name" value="MYOTONIC DYSTROPHY S/T KINASE-RELATED"/>
    <property type="match status" value="1"/>
</dbReference>
<dbReference type="InterPro" id="IPR002219">
    <property type="entry name" value="PKC_DAG/PE"/>
</dbReference>
<dbReference type="CDD" id="cd05601">
    <property type="entry name" value="STKc_CRIK"/>
    <property type="match status" value="1"/>
</dbReference>
<evidence type="ECO:0000256" key="11">
    <source>
        <dbReference type="ARBA" id="ARBA00022777"/>
    </source>
</evidence>
<feature type="compositionally biased region" description="Polar residues" evidence="19">
    <location>
        <begin position="1001"/>
        <end position="1014"/>
    </location>
</feature>
<dbReference type="InterPro" id="IPR017892">
    <property type="entry name" value="Pkinase_C"/>
</dbReference>
<gene>
    <name evidence="25" type="ORF">V1264_022395</name>
</gene>
<dbReference type="SUPFAM" id="SSF50729">
    <property type="entry name" value="PH domain-like"/>
    <property type="match status" value="1"/>
</dbReference>
<dbReference type="PROSITE" id="PS51285">
    <property type="entry name" value="AGC_KINASE_CTER"/>
    <property type="match status" value="1"/>
</dbReference>
<dbReference type="GO" id="GO:0008270">
    <property type="term" value="F:zinc ion binding"/>
    <property type="evidence" value="ECO:0007669"/>
    <property type="project" value="UniProtKB-KW"/>
</dbReference>
<dbReference type="Gene3D" id="1.10.510.10">
    <property type="entry name" value="Transferase(Phosphotransferase) domain 1"/>
    <property type="match status" value="1"/>
</dbReference>
<evidence type="ECO:0000259" key="22">
    <source>
        <dbReference type="PROSITE" id="PS50081"/>
    </source>
</evidence>
<dbReference type="PROSITE" id="PS50219">
    <property type="entry name" value="CNH"/>
    <property type="match status" value="1"/>
</dbReference>
<dbReference type="PROSITE" id="PS00108">
    <property type="entry name" value="PROTEIN_KINASE_ST"/>
    <property type="match status" value="1"/>
</dbReference>
<keyword evidence="14 18" id="KW-0175">Coiled coil</keyword>
<dbReference type="Gene3D" id="6.10.140.920">
    <property type="match status" value="1"/>
</dbReference>
<evidence type="ECO:0000256" key="17">
    <source>
        <dbReference type="PROSITE-ProRule" id="PRU10141"/>
    </source>
</evidence>
<dbReference type="InterPro" id="IPR008271">
    <property type="entry name" value="Ser/Thr_kinase_AS"/>
</dbReference>
<keyword evidence="9 17" id="KW-0547">Nucleotide-binding</keyword>
<evidence type="ECO:0000256" key="6">
    <source>
        <dbReference type="ARBA" id="ARBA00022553"/>
    </source>
</evidence>
<feature type="region of interest" description="Disordered" evidence="19">
    <location>
        <begin position="1106"/>
        <end position="1142"/>
    </location>
</feature>
<keyword evidence="10" id="KW-0863">Zinc-finger</keyword>
<dbReference type="CDD" id="cd20814">
    <property type="entry name" value="CRIK"/>
    <property type="match status" value="1"/>
</dbReference>
<keyword evidence="26" id="KW-1185">Reference proteome</keyword>
<comment type="cofactor">
    <cofactor evidence="1">
        <name>Mg(2+)</name>
        <dbReference type="ChEBI" id="CHEBI:18420"/>
    </cofactor>
</comment>
<accession>A0AAN9AK80</accession>
<dbReference type="GO" id="GO:0005737">
    <property type="term" value="C:cytoplasm"/>
    <property type="evidence" value="ECO:0007669"/>
    <property type="project" value="UniProtKB-SubCell"/>
</dbReference>
<feature type="region of interest" description="Disordered" evidence="19">
    <location>
        <begin position="600"/>
        <end position="626"/>
    </location>
</feature>
<dbReference type="Proteomes" id="UP001374579">
    <property type="component" value="Unassembled WGS sequence"/>
</dbReference>
<evidence type="ECO:0000256" key="13">
    <source>
        <dbReference type="ARBA" id="ARBA00022840"/>
    </source>
</evidence>
<dbReference type="SMART" id="SM00133">
    <property type="entry name" value="S_TK_X"/>
    <property type="match status" value="1"/>
</dbReference>
<evidence type="ECO:0000256" key="19">
    <source>
        <dbReference type="SAM" id="MobiDB-lite"/>
    </source>
</evidence>
<evidence type="ECO:0000256" key="4">
    <source>
        <dbReference type="ARBA" id="ARBA00022490"/>
    </source>
</evidence>
<feature type="coiled-coil region" evidence="18">
    <location>
        <begin position="481"/>
        <end position="536"/>
    </location>
</feature>
<dbReference type="GO" id="GO:0005856">
    <property type="term" value="C:cytoskeleton"/>
    <property type="evidence" value="ECO:0007669"/>
    <property type="project" value="TreeGrafter"/>
</dbReference>
<evidence type="ECO:0000256" key="8">
    <source>
        <dbReference type="ARBA" id="ARBA00022723"/>
    </source>
</evidence>
<evidence type="ECO:0000256" key="3">
    <source>
        <dbReference type="ARBA" id="ARBA00012513"/>
    </source>
</evidence>
<dbReference type="FunFam" id="3.30.200.20:FF:000017">
    <property type="entry name" value="Non-specific serine/threonine protein kinase"/>
    <property type="match status" value="1"/>
</dbReference>
<feature type="coiled-coil region" evidence="18">
    <location>
        <begin position="1876"/>
        <end position="2019"/>
    </location>
</feature>
<dbReference type="InterPro" id="IPR037708">
    <property type="entry name" value="CRIK_dom"/>
</dbReference>
<feature type="compositionally biased region" description="Basic and acidic residues" evidence="19">
    <location>
        <begin position="1557"/>
        <end position="1576"/>
    </location>
</feature>
<dbReference type="FunFam" id="2.30.29.30:FF:000081">
    <property type="entry name" value="Citron rho-interacting serine/threonine kinase"/>
    <property type="match status" value="1"/>
</dbReference>
<keyword evidence="6" id="KW-0597">Phosphoprotein</keyword>
<feature type="coiled-coil region" evidence="18">
    <location>
        <begin position="1778"/>
        <end position="1847"/>
    </location>
</feature>
<dbReference type="PROSITE" id="PS00479">
    <property type="entry name" value="ZF_DAG_PE_1"/>
    <property type="match status" value="1"/>
</dbReference>
<dbReference type="PROSITE" id="PS00107">
    <property type="entry name" value="PROTEIN_KINASE_ATP"/>
    <property type="match status" value="1"/>
</dbReference>
<evidence type="ECO:0000256" key="7">
    <source>
        <dbReference type="ARBA" id="ARBA00022679"/>
    </source>
</evidence>
<feature type="coiled-coil region" evidence="18">
    <location>
        <begin position="2105"/>
        <end position="2132"/>
    </location>
</feature>
<dbReference type="Gene3D" id="2.30.29.30">
    <property type="entry name" value="Pleckstrin-homology domain (PH domain)/Phosphotyrosine-binding domain (PTB)"/>
    <property type="match status" value="1"/>
</dbReference>
<dbReference type="PROSITE" id="PS50011">
    <property type="entry name" value="PROTEIN_KINASE_DOM"/>
    <property type="match status" value="1"/>
</dbReference>
<dbReference type="InterPro" id="IPR001849">
    <property type="entry name" value="PH_domain"/>
</dbReference>
<dbReference type="SUPFAM" id="SSF56112">
    <property type="entry name" value="Protein kinase-like (PK-like)"/>
    <property type="match status" value="1"/>
</dbReference>
<dbReference type="PROSITE" id="PS50003">
    <property type="entry name" value="PH_DOMAIN"/>
    <property type="match status" value="1"/>
</dbReference>
<evidence type="ECO:0000256" key="12">
    <source>
        <dbReference type="ARBA" id="ARBA00022833"/>
    </source>
</evidence>
<keyword evidence="7" id="KW-0808">Transferase</keyword>
<feature type="compositionally biased region" description="Basic and acidic residues" evidence="19">
    <location>
        <begin position="1382"/>
        <end position="1391"/>
    </location>
</feature>
<keyword evidence="12" id="KW-0862">Zinc</keyword>
<dbReference type="SMART" id="SM00220">
    <property type="entry name" value="S_TKc"/>
    <property type="match status" value="1"/>
</dbReference>
<evidence type="ECO:0000259" key="24">
    <source>
        <dbReference type="PROSITE" id="PS51285"/>
    </source>
</evidence>
<dbReference type="GO" id="GO:0004674">
    <property type="term" value="F:protein serine/threonine kinase activity"/>
    <property type="evidence" value="ECO:0007669"/>
    <property type="project" value="UniProtKB-KW"/>
</dbReference>
<feature type="compositionally biased region" description="Basic and acidic residues" evidence="19">
    <location>
        <begin position="1106"/>
        <end position="1133"/>
    </location>
</feature>
<feature type="compositionally biased region" description="Basic and acidic residues" evidence="19">
    <location>
        <begin position="610"/>
        <end position="623"/>
    </location>
</feature>
<comment type="caution">
    <text evidence="25">The sequence shown here is derived from an EMBL/GenBank/DDBJ whole genome shotgun (WGS) entry which is preliminary data.</text>
</comment>
<dbReference type="FunFam" id="1.10.510.10:FF:000751">
    <property type="entry name" value="Non-specific serine/threonine protein kinase"/>
    <property type="match status" value="1"/>
</dbReference>
<feature type="domain" description="CNH" evidence="23">
    <location>
        <begin position="2427"/>
        <end position="2716"/>
    </location>
</feature>
<evidence type="ECO:0000256" key="10">
    <source>
        <dbReference type="ARBA" id="ARBA00022771"/>
    </source>
</evidence>
<feature type="compositionally biased region" description="Basic and acidic residues" evidence="19">
    <location>
        <begin position="1592"/>
        <end position="1623"/>
    </location>
</feature>
<dbReference type="Pfam" id="PF00780">
    <property type="entry name" value="CNH"/>
    <property type="match status" value="1"/>
</dbReference>
<dbReference type="Pfam" id="PF00433">
    <property type="entry name" value="Pkinase_C"/>
    <property type="match status" value="1"/>
</dbReference>
<evidence type="ECO:0000259" key="20">
    <source>
        <dbReference type="PROSITE" id="PS50003"/>
    </source>
</evidence>
<feature type="region of interest" description="Disordered" evidence="19">
    <location>
        <begin position="1001"/>
        <end position="1021"/>
    </location>
</feature>
<evidence type="ECO:0000256" key="16">
    <source>
        <dbReference type="ARBA" id="ARBA00048679"/>
    </source>
</evidence>
<evidence type="ECO:0000259" key="23">
    <source>
        <dbReference type="PROSITE" id="PS50219"/>
    </source>
</evidence>
<dbReference type="InterPro" id="IPR011009">
    <property type="entry name" value="Kinase-like_dom_sf"/>
</dbReference>
<keyword evidence="8" id="KW-0479">Metal-binding</keyword>
<dbReference type="SMART" id="SM00036">
    <property type="entry name" value="CNH"/>
    <property type="match status" value="1"/>
</dbReference>
<keyword evidence="4" id="KW-0963">Cytoplasm</keyword>
<feature type="region of interest" description="Disordered" evidence="19">
    <location>
        <begin position="1382"/>
        <end position="1402"/>
    </location>
</feature>
<dbReference type="GO" id="GO:0005524">
    <property type="term" value="F:ATP binding"/>
    <property type="evidence" value="ECO:0007669"/>
    <property type="project" value="UniProtKB-UniRule"/>
</dbReference>
<feature type="domain" description="Phorbol-ester/DAG-type" evidence="22">
    <location>
        <begin position="2201"/>
        <end position="2250"/>
    </location>
</feature>
<feature type="domain" description="AGC-kinase C-terminal" evidence="24">
    <location>
        <begin position="347"/>
        <end position="418"/>
    </location>
</feature>
<evidence type="ECO:0000256" key="9">
    <source>
        <dbReference type="ARBA" id="ARBA00022741"/>
    </source>
</evidence>
<reference evidence="25 26" key="1">
    <citation type="submission" date="2024-02" db="EMBL/GenBank/DDBJ databases">
        <title>Chromosome-scale genome assembly of the rough periwinkle Littorina saxatilis.</title>
        <authorList>
            <person name="De Jode A."/>
            <person name="Faria R."/>
            <person name="Formenti G."/>
            <person name="Sims Y."/>
            <person name="Smith T.P."/>
            <person name="Tracey A."/>
            <person name="Wood J.M.D."/>
            <person name="Zagrodzka Z.B."/>
            <person name="Johannesson K."/>
            <person name="Butlin R.K."/>
            <person name="Leder E.H."/>
        </authorList>
    </citation>
    <scope>NUCLEOTIDE SEQUENCE [LARGE SCALE GENOMIC DNA]</scope>
    <source>
        <strain evidence="25">Snail1</strain>
        <tissue evidence="25">Muscle</tissue>
    </source>
</reference>
<dbReference type="Gene3D" id="3.30.200.20">
    <property type="entry name" value="Phosphorylase Kinase, domain 1"/>
    <property type="match status" value="1"/>
</dbReference>
<dbReference type="EC" id="2.7.11.1" evidence="3"/>
<comment type="catalytic activity">
    <reaction evidence="15">
        <text>L-threonyl-[protein] + ATP = O-phospho-L-threonyl-[protein] + ADP + H(+)</text>
        <dbReference type="Rhea" id="RHEA:46608"/>
        <dbReference type="Rhea" id="RHEA-COMP:11060"/>
        <dbReference type="Rhea" id="RHEA-COMP:11605"/>
        <dbReference type="ChEBI" id="CHEBI:15378"/>
        <dbReference type="ChEBI" id="CHEBI:30013"/>
        <dbReference type="ChEBI" id="CHEBI:30616"/>
        <dbReference type="ChEBI" id="CHEBI:61977"/>
        <dbReference type="ChEBI" id="CHEBI:456216"/>
        <dbReference type="EC" id="2.7.11.1"/>
    </reaction>
</comment>
<evidence type="ECO:0000313" key="26">
    <source>
        <dbReference type="Proteomes" id="UP001374579"/>
    </source>
</evidence>
<protein>
    <recommendedName>
        <fullName evidence="3">non-specific serine/threonine protein kinase</fullName>
        <ecNumber evidence="3">2.7.11.1</ecNumber>
    </recommendedName>
</protein>
<keyword evidence="11" id="KW-0418">Kinase</keyword>
<dbReference type="InterPro" id="IPR017441">
    <property type="entry name" value="Protein_kinase_ATP_BS"/>
</dbReference>
<dbReference type="EMBL" id="JBAMIC010004070">
    <property type="protein sequence ID" value="KAK7088481.1"/>
    <property type="molecule type" value="Genomic_DNA"/>
</dbReference>
<keyword evidence="13 17" id="KW-0067">ATP-binding</keyword>
<feature type="region of interest" description="Disordered" evidence="19">
    <location>
        <begin position="449"/>
        <end position="470"/>
    </location>
</feature>
<evidence type="ECO:0000256" key="2">
    <source>
        <dbReference type="ARBA" id="ARBA00004496"/>
    </source>
</evidence>
<evidence type="ECO:0000259" key="21">
    <source>
        <dbReference type="PROSITE" id="PS50011"/>
    </source>
</evidence>
<evidence type="ECO:0000256" key="5">
    <source>
        <dbReference type="ARBA" id="ARBA00022527"/>
    </source>
</evidence>
<evidence type="ECO:0000256" key="1">
    <source>
        <dbReference type="ARBA" id="ARBA00001946"/>
    </source>
</evidence>
<dbReference type="Pfam" id="PF00069">
    <property type="entry name" value="Pkinase"/>
    <property type="match status" value="1"/>
</dbReference>
<proteinExistence type="predicted"/>
<evidence type="ECO:0000256" key="18">
    <source>
        <dbReference type="SAM" id="Coils"/>
    </source>
</evidence>
<name>A0AAN9AK80_9CAEN</name>
<dbReference type="PROSITE" id="PS50081">
    <property type="entry name" value="ZF_DAG_PE_2"/>
    <property type="match status" value="1"/>
</dbReference>
<sequence>MEGEVPAQLQQRCDQLLELAKGDGMAPKLGLDCLMDSFMALFDECQQDSLSRNKNIAAFVKKYREAVKQSKELRIKPSDFEVKATIGRGHFGEVQVVHEKTTDTVYAMKVLRKSDLLSQPDISFFEEERDIMAECNSPWLTKLHFAFQDSVSLYFVMDFHPGGDLLSLLSRHGDQLEEDMARFYLAEMAVAINDLHQMGYLHRDIKPENVLLDATGHIKLADFGSAAKLDLNKQVSSRMPVGTPDYVAPELLDSMNRSSRNHRYGVEVDWWSLGICAYEMLFGNTPFTDEEGSMVATYGNIMNFKSKLKFPQYSSVSAEARDLITLLLTDNKSRLCWPQIQQHPFFKTVSWPGIRKLEPPFIPSISSLDDTSNFDEVEKAKPLPNLESFQPSARDFSGRHLPFVGFTFYRCADAKSRLPKKSLSNTTVLSELDSSVGLNTARYVSQVDSATSLTSPADPRATHAPQTSTSDMEVTVNICEIRDLRGRCGDLEGKVEVLEAEKNAVEKELKEYIAKNQALQQQLEQEKDQADSSDKDSVQAWKDLQSMNSQISSLEDHMMSFQLDELREIIVQLETEQESLTRRLLQKDRQMELLQKTLTTAQQQLSNKQHKLDKERRKSRDGQKQNLALFESHEDSWIKQLEEKQATIDELNRKLRDVEDLVTAYEEIEDEQAGELQQLHYKLSTSLLSAGIDTSEINLDHTATTHMKISPAMSETKRVSLQVTLKPGRRSVRDNKTVEKLKELQSVVDRYSKEASSWRQKEEELQKKISKLKGDLKSQRQKEGVSQKTKESLMTKVHVYQQEVHMQRKLIQELQKKMRSYLDEQTTITQTEAKLKDLQCQNLDLEADLFTVKQEAEQTRQAAMDKTREMEDIIGHLETARRQVQEYQDKYSKEVENTDIKTQELEGQVAALREERSSLGGQVKSLLEQTESLQALVDEERSKVERLSERNTLLNRQLQEFTQRNADLLRQVDSLQKVKTDDDDTAVSSRSELNTQINRLQQHNDDLQGQLQTAQRERRDLEDKTLTLQRDAERLNRRMARLEKTEAEKRELEIKLEKMGSMERDKKRLELRLSRMDDVEQEKAQLQLKCERLEMDARTVQMELREAKEEKKKVSDKYQQLSREHEAHTREKMQQSPSSKKLRLDLIRSEKEQLERQVKELKHLNVSAKELKEELEYKEVEVTDLKAKVRSLEDQVEEKERKTRKVFDLESKVRLLESQVEDRDRNVKEVRELKAKVRSLEGQTEDMEKKVKEVSELKAKVRSLERQVEEKELKIREVSALKDKVQSLEEQLRDSERKAKNTASEGNDREKLAMSAELRDLKSQLRMKSSSVERLEGEKAELQKQITEKKQGLDRTPSVEVRSRLVDRLQTEKADLQRKLEQMEKERDTLQRSRPGLSLRDSGSRNSLVILRESGSKLRADLEDKVQRLERVVRELEKKLEISSATSVDKDMLKHEIEQLRVQIKETAEAEVRDAVPQGEYDSLKDSHEQLQDKVKDLQGKLQQLQDEKRLLEKTSANRTASEGKHRMLELRVKSLEEENSELKGKRSEIEQRHKKLENELESEKKSAKEEIEKLKAGRSTASSNRLVGELTQEKHALESKVKSLERQLESLQKRRQSSDHKNQASTEIQQEKAELEARVNNLTTEITKLKEQKASSQKLQSEAQSKAESLGLQVKDLMADSSKLREEVASLQAAARNQKAAESQKDLAEDWTGVVEVRKTNSYLETKVEELEKYLERANNRPNVGGGAAISRDALIIELRKELHESNLAVSEARSLLAANQRQEKELRDRVEKLQRALDNGAVSRATNIQMAAGAEQELRVLRSQYETLQRQYKNLEDRQNGSHRDKAATVMEVTLLKDQVQTKQHQLDMEIKKSQKLAALCLELEDQVKDMEALVDDSEKQEAQWNDIRTAVDSRVTELSQELEKVKSHYKAEVATLKKQVEDERNRAHKVTAKMSTLEEKEHKYRQMLEVQGQSKKAESGLINELKEEISSKITEMQDLKATNLKLKKHLDQAMDKFELIFGEKVSLENFTEALQGLHFLEKYKFESTIGQQMKLIDYLQELYMENSGTKKKNQKRFGSTRSKEDHPFHSLPLQWTDLQTALELEQKKTAKLQEQLDRLREENFAQANDLLKLRGPLKERTENTAKTAKALTPRMQNAAVTNIMRSPSAQTMTPHKSGRRGYQVPVQPTPQRMHHNIPHRFVTGLNTRATKCGLCLGSVHFVKQASKCQECGMVVHPKCASSVPATCGLPTEYVRHFADMMSRIEEAEMHSNSEPLNIKMEGWLKVPRTGKPGWEKRWVELDGSYLMLYKEDTDANPVDTFDLSPPDAEVSVHSAVTAAELTNTASLDLYYVLRLDQDPLTTCWPGRYLYLMTTNFSEKQRWVAALEAAVRSVQRHDRLSRNVSFTRINEPQMTTVVSLKESDRKEFNCALALSPQMVLLGTDDGLFALNPQTTSGRQYLVQLSGFGSVHQMAEAKGISMVLLLTGPERRLVMVESKLIKCRMSQTIGGETTPFTYKVVEGIQSCTVFEVAVWADASYLCVGMPDKVVLLKYNPSLAMYCVRKEMLSNQPCSCMTIAESFAIVGTDRFYRISLEHPSLLDFVDRQDSSLAFAAFGAANHHSFPLAVVQVSPEGLPLEFLLCFHEFGVFVDHRGQRSRQSDIKWSGLPLSFLYTEPFLYITYFNSLQATVVPTDKEQVKGCQTAVDLPAPRNLGRAEECGAIYVASSSNGITEVMFLRARDQRKEIFDSDEEKENMTSCRQVRFAPSPDKNYNGGFTVKTSVSLLSLDSISSASTFTSVESTL</sequence>